<evidence type="ECO:0000313" key="15">
    <source>
        <dbReference type="Proteomes" id="UP001360560"/>
    </source>
</evidence>
<dbReference type="Proteomes" id="UP001360560">
    <property type="component" value="Unassembled WGS sequence"/>
</dbReference>
<protein>
    <recommendedName>
        <fullName evidence="1">RNA helicase</fullName>
        <ecNumber evidence="1">3.6.4.13</ecNumber>
    </recommendedName>
</protein>
<keyword evidence="6" id="KW-0507">mRNA processing</keyword>
<evidence type="ECO:0000256" key="2">
    <source>
        <dbReference type="ARBA" id="ARBA00022741"/>
    </source>
</evidence>
<dbReference type="GO" id="GO:0008380">
    <property type="term" value="P:RNA splicing"/>
    <property type="evidence" value="ECO:0007669"/>
    <property type="project" value="UniProtKB-KW"/>
</dbReference>
<evidence type="ECO:0000256" key="8">
    <source>
        <dbReference type="ARBA" id="ARBA00047984"/>
    </source>
</evidence>
<keyword evidence="2" id="KW-0547">Nucleotide-binding</keyword>
<dbReference type="SMART" id="SM00490">
    <property type="entry name" value="HELICc"/>
    <property type="match status" value="1"/>
</dbReference>
<reference evidence="14 15" key="1">
    <citation type="journal article" date="2023" name="Elife">
        <title>Identification of key yeast species and microbe-microbe interactions impacting larval growth of Drosophila in the wild.</title>
        <authorList>
            <person name="Mure A."/>
            <person name="Sugiura Y."/>
            <person name="Maeda R."/>
            <person name="Honda K."/>
            <person name="Sakurai N."/>
            <person name="Takahashi Y."/>
            <person name="Watada M."/>
            <person name="Katoh T."/>
            <person name="Gotoh A."/>
            <person name="Gotoh Y."/>
            <person name="Taniguchi I."/>
            <person name="Nakamura K."/>
            <person name="Hayashi T."/>
            <person name="Katayama T."/>
            <person name="Uemura T."/>
            <person name="Hattori Y."/>
        </authorList>
    </citation>
    <scope>NUCLEOTIDE SEQUENCE [LARGE SCALE GENOMIC DNA]</scope>
    <source>
        <strain evidence="14 15">SC-9</strain>
    </source>
</reference>
<feature type="domain" description="Helicase C-terminal" evidence="12">
    <location>
        <begin position="559"/>
        <end position="733"/>
    </location>
</feature>
<evidence type="ECO:0000256" key="5">
    <source>
        <dbReference type="ARBA" id="ARBA00022840"/>
    </source>
</evidence>
<keyword evidence="5" id="KW-0067">ATP-binding</keyword>
<gene>
    <name evidence="14" type="ORF">DASC09_010020</name>
</gene>
<dbReference type="Pfam" id="PF00271">
    <property type="entry name" value="Helicase_C"/>
    <property type="match status" value="1"/>
</dbReference>
<feature type="compositionally biased region" description="Low complexity" evidence="10">
    <location>
        <begin position="1"/>
        <end position="10"/>
    </location>
</feature>
<dbReference type="Pfam" id="PF00270">
    <property type="entry name" value="DEAD"/>
    <property type="match status" value="1"/>
</dbReference>
<evidence type="ECO:0000256" key="3">
    <source>
        <dbReference type="ARBA" id="ARBA00022801"/>
    </source>
</evidence>
<feature type="compositionally biased region" description="Polar residues" evidence="10">
    <location>
        <begin position="80"/>
        <end position="91"/>
    </location>
</feature>
<keyword evidence="6" id="KW-0508">mRNA splicing</keyword>
<evidence type="ECO:0000259" key="13">
    <source>
        <dbReference type="PROSITE" id="PS51195"/>
    </source>
</evidence>
<dbReference type="SMART" id="SM00487">
    <property type="entry name" value="DEXDc"/>
    <property type="match status" value="1"/>
</dbReference>
<dbReference type="AlphaFoldDB" id="A0AAV5QGF2"/>
<dbReference type="InterPro" id="IPR056149">
    <property type="entry name" value="PRP5/DDX46/KHDC4_KH"/>
</dbReference>
<dbReference type="InterPro" id="IPR027417">
    <property type="entry name" value="P-loop_NTPase"/>
</dbReference>
<dbReference type="EMBL" id="BTFZ01000002">
    <property type="protein sequence ID" value="GMM33677.1"/>
    <property type="molecule type" value="Genomic_DNA"/>
</dbReference>
<dbReference type="GO" id="GO:0003724">
    <property type="term" value="F:RNA helicase activity"/>
    <property type="evidence" value="ECO:0007669"/>
    <property type="project" value="UniProtKB-EC"/>
</dbReference>
<evidence type="ECO:0000259" key="12">
    <source>
        <dbReference type="PROSITE" id="PS51194"/>
    </source>
</evidence>
<dbReference type="PROSITE" id="PS51194">
    <property type="entry name" value="HELICASE_CTER"/>
    <property type="match status" value="1"/>
</dbReference>
<feature type="region of interest" description="Disordered" evidence="10">
    <location>
        <begin position="1"/>
        <end position="148"/>
    </location>
</feature>
<dbReference type="PANTHER" id="PTHR47958">
    <property type="entry name" value="ATP-DEPENDENT RNA HELICASE DBP3"/>
    <property type="match status" value="1"/>
</dbReference>
<dbReference type="GO" id="GO:0016787">
    <property type="term" value="F:hydrolase activity"/>
    <property type="evidence" value="ECO:0007669"/>
    <property type="project" value="UniProtKB-KW"/>
</dbReference>
<dbReference type="CDD" id="cd18787">
    <property type="entry name" value="SF2_C_DEAD"/>
    <property type="match status" value="1"/>
</dbReference>
<feature type="compositionally biased region" description="Basic and acidic residues" evidence="10">
    <location>
        <begin position="64"/>
        <end position="79"/>
    </location>
</feature>
<dbReference type="PROSITE" id="PS00039">
    <property type="entry name" value="DEAD_ATP_HELICASE"/>
    <property type="match status" value="1"/>
</dbReference>
<evidence type="ECO:0000256" key="1">
    <source>
        <dbReference type="ARBA" id="ARBA00012552"/>
    </source>
</evidence>
<dbReference type="InterPro" id="IPR014001">
    <property type="entry name" value="Helicase_ATP-bd"/>
</dbReference>
<dbReference type="GeneID" id="90071656"/>
<sequence length="929" mass="103160">MGFGNNNNNGGFPGDHRGITARSSSYDGGAGSSEIQGGISNGTRVSNSCSFSASPSGQQSKSNNDNRDLRIEKGTKESHINTNLSNHNIVSNDKPESNDSGSSKRETEEEKKKRLRREKLEAWKKKKEQQKAASSKSPGPPLVSISSVTAKKPVILTKPKVLNANGFKNRKTFGVKGQKAKTTIRSVFENDSDNDKREFKRPKILNRKSLPIAPKSDNHSEDIDVQDSLDEFLANMADSSKDSSVGEELEVVADSDEENLASMDDDNNHKENVMDIISKMKSNSSKEKKLCKVDHSEIDYSDFRKNFYIESQEVSGLDKDVVNILRMELDGIKVNGINPPNPVLIWSQLGLPSHYLDILVDDLKFEKPTPIQAQSIPATLQGRDIIGIAKTGSGKSLSFILPLFRHINDRRSSNIKDPLAIILVPTRELAVQTHKVAKMIDATVKSIPLFGGENISKQISKLAGGIDLVIATPGRLIDLLSLKKLSLIQVTFVVIDEADRMFDMGFQPQISMILDCIRPDSQKVLFSATFPLKLEKLARKILNRDPLEIKIGLKGVNEDVKQHIEIFENENQKFLKLLEILGHFFNQGKPFLGLDTSSEDKVLIFVDRQENCDSLSKRLVNKGYECEALHGGKNQAERDQSINNFKKGKNKILIATSIAARGLDVLGLKLVINYDCPNHIEDYVHRAGRTGRAGAKGIVVSFLMESQERAAYDIAKALKLSNVEVPTRLKDLANQFLLGIKKGKEKFFMGFGGKGLEKLEAQRDEKKRLIKQKFDTGDVGADVDENTKVNEKASEADSKAIGSKLAEISDFEVHEGKAENSPDSGAFHSKINVNDLPQNVRWNVTNREAIRRIIEDTSCSLTSKGRFYKDLDKPIKDTDEPKLYLLIEGDTRHQVANAVNLIKESIIQAMRVHLMDEAKKSSTGRYTVA</sequence>
<evidence type="ECO:0000256" key="9">
    <source>
        <dbReference type="PROSITE-ProRule" id="PRU00552"/>
    </source>
</evidence>
<comment type="caution">
    <text evidence="14">The sequence shown here is derived from an EMBL/GenBank/DDBJ whole genome shotgun (WGS) entry which is preliminary data.</text>
</comment>
<dbReference type="Gene3D" id="3.40.50.300">
    <property type="entry name" value="P-loop containing nucleotide triphosphate hydrolases"/>
    <property type="match status" value="2"/>
</dbReference>
<dbReference type="InterPro" id="IPR001650">
    <property type="entry name" value="Helicase_C-like"/>
</dbReference>
<accession>A0AAV5QGF2</accession>
<dbReference type="InterPro" id="IPR011545">
    <property type="entry name" value="DEAD/DEAH_box_helicase_dom"/>
</dbReference>
<evidence type="ECO:0000313" key="14">
    <source>
        <dbReference type="EMBL" id="GMM33677.1"/>
    </source>
</evidence>
<comment type="catalytic activity">
    <reaction evidence="8">
        <text>ATP + H2O = ADP + phosphate + H(+)</text>
        <dbReference type="Rhea" id="RHEA:13065"/>
        <dbReference type="ChEBI" id="CHEBI:15377"/>
        <dbReference type="ChEBI" id="CHEBI:15378"/>
        <dbReference type="ChEBI" id="CHEBI:30616"/>
        <dbReference type="ChEBI" id="CHEBI:43474"/>
        <dbReference type="ChEBI" id="CHEBI:456216"/>
        <dbReference type="EC" id="3.6.4.13"/>
    </reaction>
</comment>
<feature type="compositionally biased region" description="Polar residues" evidence="10">
    <location>
        <begin position="41"/>
        <end position="63"/>
    </location>
</feature>
<keyword evidence="3" id="KW-0378">Hydrolase</keyword>
<dbReference type="GO" id="GO:0005524">
    <property type="term" value="F:ATP binding"/>
    <property type="evidence" value="ECO:0007669"/>
    <property type="project" value="UniProtKB-KW"/>
</dbReference>
<dbReference type="PROSITE" id="PS51192">
    <property type="entry name" value="HELICASE_ATP_BIND_1"/>
    <property type="match status" value="1"/>
</dbReference>
<dbReference type="InterPro" id="IPR000629">
    <property type="entry name" value="RNA-helicase_DEAD-box_CS"/>
</dbReference>
<evidence type="ECO:0000256" key="7">
    <source>
        <dbReference type="ARBA" id="ARBA00038511"/>
    </source>
</evidence>
<comment type="similarity">
    <text evidence="7">Belongs to the DEAD box helicase family. DDX46/PRP5 subfamily.</text>
</comment>
<dbReference type="RefSeq" id="XP_064850677.1">
    <property type="nucleotide sequence ID" value="XM_064994605.1"/>
</dbReference>
<proteinExistence type="inferred from homology"/>
<evidence type="ECO:0000256" key="4">
    <source>
        <dbReference type="ARBA" id="ARBA00022806"/>
    </source>
</evidence>
<evidence type="ECO:0000256" key="10">
    <source>
        <dbReference type="SAM" id="MobiDB-lite"/>
    </source>
</evidence>
<keyword evidence="15" id="KW-1185">Reference proteome</keyword>
<feature type="compositionally biased region" description="Basic and acidic residues" evidence="10">
    <location>
        <begin position="93"/>
        <end position="123"/>
    </location>
</feature>
<dbReference type="GO" id="GO:0003676">
    <property type="term" value="F:nucleic acid binding"/>
    <property type="evidence" value="ECO:0007669"/>
    <property type="project" value="InterPro"/>
</dbReference>
<evidence type="ECO:0000256" key="6">
    <source>
        <dbReference type="ARBA" id="ARBA00023187"/>
    </source>
</evidence>
<dbReference type="InterPro" id="IPR014014">
    <property type="entry name" value="RNA_helicase_DEAD_Q_motif"/>
</dbReference>
<dbReference type="PROSITE" id="PS51195">
    <property type="entry name" value="Q_MOTIF"/>
    <property type="match status" value="1"/>
</dbReference>
<dbReference type="EC" id="3.6.4.13" evidence="1"/>
<feature type="domain" description="Helicase ATP-binding" evidence="11">
    <location>
        <begin position="376"/>
        <end position="548"/>
    </location>
</feature>
<feature type="short sequence motif" description="Q motif" evidence="9">
    <location>
        <begin position="344"/>
        <end position="373"/>
    </location>
</feature>
<keyword evidence="4 14" id="KW-0347">Helicase</keyword>
<dbReference type="SUPFAM" id="SSF52540">
    <property type="entry name" value="P-loop containing nucleoside triphosphate hydrolases"/>
    <property type="match status" value="1"/>
</dbReference>
<evidence type="ECO:0000259" key="11">
    <source>
        <dbReference type="PROSITE" id="PS51192"/>
    </source>
</evidence>
<organism evidence="14 15">
    <name type="scientific">Saccharomycopsis crataegensis</name>
    <dbReference type="NCBI Taxonomy" id="43959"/>
    <lineage>
        <taxon>Eukaryota</taxon>
        <taxon>Fungi</taxon>
        <taxon>Dikarya</taxon>
        <taxon>Ascomycota</taxon>
        <taxon>Saccharomycotina</taxon>
        <taxon>Saccharomycetes</taxon>
        <taxon>Saccharomycopsidaceae</taxon>
        <taxon>Saccharomycopsis</taxon>
    </lineage>
</organism>
<name>A0AAV5QGF2_9ASCO</name>
<feature type="domain" description="DEAD-box RNA helicase Q" evidence="13">
    <location>
        <begin position="344"/>
        <end position="373"/>
    </location>
</feature>
<dbReference type="Pfam" id="PF23469">
    <property type="entry name" value="KH_12"/>
    <property type="match status" value="1"/>
</dbReference>